<dbReference type="Pfam" id="PF00296">
    <property type="entry name" value="Bac_luciferase"/>
    <property type="match status" value="1"/>
</dbReference>
<dbReference type="Gene3D" id="3.20.20.30">
    <property type="entry name" value="Luciferase-like domain"/>
    <property type="match status" value="1"/>
</dbReference>
<reference evidence="3" key="1">
    <citation type="submission" date="2018-05" db="EMBL/GenBank/DDBJ databases">
        <authorList>
            <person name="Lanie J.A."/>
            <person name="Ng W.-L."/>
            <person name="Kazmierczak K.M."/>
            <person name="Andrzejewski T.M."/>
            <person name="Davidsen T.M."/>
            <person name="Wayne K.J."/>
            <person name="Tettelin H."/>
            <person name="Glass J.I."/>
            <person name="Rusch D."/>
            <person name="Podicherti R."/>
            <person name="Tsui H.-C.T."/>
            <person name="Winkler M.E."/>
        </authorList>
    </citation>
    <scope>NUCLEOTIDE SEQUENCE</scope>
</reference>
<keyword evidence="1" id="KW-0560">Oxidoreductase</keyword>
<protein>
    <recommendedName>
        <fullName evidence="2">Luciferase-like domain-containing protein</fullName>
    </recommendedName>
</protein>
<evidence type="ECO:0000256" key="1">
    <source>
        <dbReference type="ARBA" id="ARBA00023002"/>
    </source>
</evidence>
<dbReference type="PANTHER" id="PTHR43244">
    <property type="match status" value="1"/>
</dbReference>
<proteinExistence type="predicted"/>
<name>A0A382CDG7_9ZZZZ</name>
<feature type="domain" description="Luciferase-like" evidence="2">
    <location>
        <begin position="11"/>
        <end position="251"/>
    </location>
</feature>
<evidence type="ECO:0000313" key="3">
    <source>
        <dbReference type="EMBL" id="SVB23731.1"/>
    </source>
</evidence>
<dbReference type="InterPro" id="IPR050564">
    <property type="entry name" value="F420-G6PD/mer"/>
</dbReference>
<accession>A0A382CDG7</accession>
<gene>
    <name evidence="3" type="ORF">METZ01_LOCUS176585</name>
</gene>
<sequence length="343" mass="38329">MDIEIVLEPDISPARVVEIAVAAENYGIRALWTSNFWAHWDGFISLVQAALATKTIELGVLAISPWEMHPLKIANAISSLNEISEGRSMVAIGAGGGMLAAMGQTLNPKKMRIVRAVREAIEIVESVASGEHHSPYEGEIFKLARPHHLKWIRHRPARIYACSTEDQMLRMGARVAGSLQMSDVTLKMLPAAMESIRIGAAKRSAPADDFRIDNFWAWHIKKDRAVSMYEARRELIFRGSMLPPFTLHHCLDADEEKLVIDKWDAFAKAFWTRSGVVEGVPEPLVDKLIGELSSSGTLDDIDYQIERFKKFEAGGLTDLAIRLFDDPMDGLKMIGERIVPEFH</sequence>
<dbReference type="GO" id="GO:0016705">
    <property type="term" value="F:oxidoreductase activity, acting on paired donors, with incorporation or reduction of molecular oxygen"/>
    <property type="evidence" value="ECO:0007669"/>
    <property type="project" value="InterPro"/>
</dbReference>
<dbReference type="PANTHER" id="PTHR43244:SF1">
    <property type="entry name" value="5,10-METHYLENETETRAHYDROMETHANOPTERIN REDUCTASE"/>
    <property type="match status" value="1"/>
</dbReference>
<dbReference type="InterPro" id="IPR036661">
    <property type="entry name" value="Luciferase-like_sf"/>
</dbReference>
<dbReference type="InterPro" id="IPR011251">
    <property type="entry name" value="Luciferase-like_dom"/>
</dbReference>
<dbReference type="SUPFAM" id="SSF51679">
    <property type="entry name" value="Bacterial luciferase-like"/>
    <property type="match status" value="1"/>
</dbReference>
<evidence type="ECO:0000259" key="2">
    <source>
        <dbReference type="Pfam" id="PF00296"/>
    </source>
</evidence>
<organism evidence="3">
    <name type="scientific">marine metagenome</name>
    <dbReference type="NCBI Taxonomy" id="408172"/>
    <lineage>
        <taxon>unclassified sequences</taxon>
        <taxon>metagenomes</taxon>
        <taxon>ecological metagenomes</taxon>
    </lineage>
</organism>
<dbReference type="EMBL" id="UINC01033835">
    <property type="protein sequence ID" value="SVB23731.1"/>
    <property type="molecule type" value="Genomic_DNA"/>
</dbReference>
<dbReference type="AlphaFoldDB" id="A0A382CDG7"/>